<reference evidence="3 4" key="1">
    <citation type="journal article" date="2014" name="BMC Genomics">
        <title>Comparative genome sequencing reveals chemotype-specific gene clusters in the toxigenic black mold Stachybotrys.</title>
        <authorList>
            <person name="Semeiks J."/>
            <person name="Borek D."/>
            <person name="Otwinowski Z."/>
            <person name="Grishin N.V."/>
        </authorList>
    </citation>
    <scope>NUCLEOTIDE SEQUENCE [LARGE SCALE GENOMIC DNA]</scope>
    <source>
        <strain evidence="3 4">IBT 40285</strain>
    </source>
</reference>
<dbReference type="InterPro" id="IPR056632">
    <property type="entry name" value="DUF7730"/>
</dbReference>
<dbReference type="Proteomes" id="UP000028524">
    <property type="component" value="Unassembled WGS sequence"/>
</dbReference>
<dbReference type="OrthoDB" id="515692at2759"/>
<dbReference type="PANTHER" id="PTHR38790:SF4">
    <property type="entry name" value="2EXR DOMAIN-CONTAINING PROTEIN"/>
    <property type="match status" value="1"/>
</dbReference>
<proteinExistence type="predicted"/>
<dbReference type="PANTHER" id="PTHR38790">
    <property type="entry name" value="2EXR DOMAIN-CONTAINING PROTEIN-RELATED"/>
    <property type="match status" value="1"/>
</dbReference>
<dbReference type="InParanoid" id="A0A084QYI5"/>
<dbReference type="Pfam" id="PF24864">
    <property type="entry name" value="DUF7730"/>
    <property type="match status" value="1"/>
</dbReference>
<sequence>MRKWVRSKLKSNKAERNGGPEPEPEPPYLPSVRSHALSTINLHIARDGQAQSPFFRLPVELRRKILIAAFGGRTLHMDLRFDRPLLKDKVPKRQDRHAGIDTSRHSGNSGPKKVWEWSGYLEGIAILYSTNTFHVATGPLLEHISRLVLPQRLESINSLEIMIEIPEEKQSDPAAVLNLVPATFPQLRHLRLHIGGHIWPQEGDQRVPSAQIRRRAEVTERTLLVAVDNMYRQLGPDLKDCEVAIYSTIFQPLINVARRGGAKMGRGMGIGSRCGAYWRPLPELPSAPNNHTGIASCSEERGYWVSDGKYLQLFICTFGEGGLPSQVDDAYADI</sequence>
<feature type="domain" description="DUF7730" evidence="2">
    <location>
        <begin position="49"/>
        <end position="168"/>
    </location>
</feature>
<dbReference type="EMBL" id="KL659623">
    <property type="protein sequence ID" value="KFA69020.1"/>
    <property type="molecule type" value="Genomic_DNA"/>
</dbReference>
<gene>
    <name evidence="3" type="ORF">S40285_09157</name>
</gene>
<dbReference type="HOGENOM" id="CLU_692937_0_0_1"/>
<evidence type="ECO:0000313" key="3">
    <source>
        <dbReference type="EMBL" id="KFA69020.1"/>
    </source>
</evidence>
<evidence type="ECO:0000259" key="2">
    <source>
        <dbReference type="Pfam" id="PF24864"/>
    </source>
</evidence>
<dbReference type="OMA" id="WLLACKQ"/>
<protein>
    <recommendedName>
        <fullName evidence="2">DUF7730 domain-containing protein</fullName>
    </recommendedName>
</protein>
<feature type="region of interest" description="Disordered" evidence="1">
    <location>
        <begin position="1"/>
        <end position="29"/>
    </location>
</feature>
<accession>A0A084QYI5</accession>
<dbReference type="AlphaFoldDB" id="A0A084QYI5"/>
<name>A0A084QYI5_STAC4</name>
<evidence type="ECO:0000256" key="1">
    <source>
        <dbReference type="SAM" id="MobiDB-lite"/>
    </source>
</evidence>
<evidence type="ECO:0000313" key="4">
    <source>
        <dbReference type="Proteomes" id="UP000028524"/>
    </source>
</evidence>
<keyword evidence="4" id="KW-1185">Reference proteome</keyword>
<feature type="compositionally biased region" description="Basic residues" evidence="1">
    <location>
        <begin position="1"/>
        <end position="11"/>
    </location>
</feature>
<organism evidence="3 4">
    <name type="scientific">Stachybotrys chlorohalonatus (strain IBT 40285)</name>
    <dbReference type="NCBI Taxonomy" id="1283841"/>
    <lineage>
        <taxon>Eukaryota</taxon>
        <taxon>Fungi</taxon>
        <taxon>Dikarya</taxon>
        <taxon>Ascomycota</taxon>
        <taxon>Pezizomycotina</taxon>
        <taxon>Sordariomycetes</taxon>
        <taxon>Hypocreomycetidae</taxon>
        <taxon>Hypocreales</taxon>
        <taxon>Stachybotryaceae</taxon>
        <taxon>Stachybotrys</taxon>
    </lineage>
</organism>